<dbReference type="GO" id="GO:0004425">
    <property type="term" value="F:indole-3-glycerol-phosphate synthase activity"/>
    <property type="evidence" value="ECO:0007669"/>
    <property type="project" value="UniProtKB-UniRule"/>
</dbReference>
<evidence type="ECO:0000256" key="2">
    <source>
        <dbReference type="ARBA" id="ARBA00004696"/>
    </source>
</evidence>
<dbReference type="HAMAP" id="MF_00134_B">
    <property type="entry name" value="IGPS_B"/>
    <property type="match status" value="1"/>
</dbReference>
<keyword evidence="8 9" id="KW-0456">Lyase</keyword>
<dbReference type="EC" id="4.1.1.48" evidence="9"/>
<dbReference type="FunFam" id="3.20.20.70:FF:000024">
    <property type="entry name" value="Indole-3-glycerol phosphate synthase"/>
    <property type="match status" value="1"/>
</dbReference>
<dbReference type="HOGENOM" id="CLU_034247_2_0_9"/>
<sequence>MNILQLRTEYRGDYMILDDITAAVYKRLADDMEKTSLSEMKKAAENMSPLKKKTFKEALRKSGMSFICEVKKASPSKGTIVDDFPYIEIAQEYEAAGADAVSVLTERDYFKGSIECLRDIAKSIGLPVLRKDFIVEPYQIYEAKAAGASAVLLICALLPQEELTELVDLTRSLDMDALVEAHNKEEISQALWAGSDIIGVNNRNLKDFTVSLDTSVNLRRAVPKEIIFVAESGICSAEDISLLRKKRVDAVLIGESLMRSDDKKGTLAALKGGSGED</sequence>
<dbReference type="InterPro" id="IPR013785">
    <property type="entry name" value="Aldolase_TIM"/>
</dbReference>
<dbReference type="InterPro" id="IPR001468">
    <property type="entry name" value="Indole-3-GlycerolPSynthase_CS"/>
</dbReference>
<evidence type="ECO:0000256" key="4">
    <source>
        <dbReference type="ARBA" id="ARBA00022605"/>
    </source>
</evidence>
<evidence type="ECO:0000256" key="6">
    <source>
        <dbReference type="ARBA" id="ARBA00022822"/>
    </source>
</evidence>
<keyword evidence="6 9" id="KW-0822">Tryptophan biosynthesis</keyword>
<dbReference type="CDD" id="cd00331">
    <property type="entry name" value="IGPS"/>
    <property type="match status" value="1"/>
</dbReference>
<comment type="pathway">
    <text evidence="2 9">Amino-acid biosynthesis; L-tryptophan biosynthesis; L-tryptophan from chorismate: step 4/5.</text>
</comment>
<dbReference type="eggNOG" id="COG0134">
    <property type="taxonomic scope" value="Bacteria"/>
</dbReference>
<dbReference type="PANTHER" id="PTHR22854:SF2">
    <property type="entry name" value="INDOLE-3-GLYCEROL-PHOSPHATE SYNTHASE"/>
    <property type="match status" value="1"/>
</dbReference>
<accession>E2ZBI7</accession>
<dbReference type="Pfam" id="PF00218">
    <property type="entry name" value="IGPS"/>
    <property type="match status" value="1"/>
</dbReference>
<protein>
    <recommendedName>
        <fullName evidence="9">Indole-3-glycerol phosphate synthase</fullName>
        <shortName evidence="9">IGPS</shortName>
        <ecNumber evidence="9">4.1.1.48</ecNumber>
    </recommendedName>
</protein>
<comment type="similarity">
    <text evidence="3 9">Belongs to the TrpC family.</text>
</comment>
<evidence type="ECO:0000256" key="1">
    <source>
        <dbReference type="ARBA" id="ARBA00001633"/>
    </source>
</evidence>
<gene>
    <name evidence="9 11" type="primary">trpC</name>
    <name evidence="11" type="ORF">HMPREF9429_00814</name>
</gene>
<evidence type="ECO:0000259" key="10">
    <source>
        <dbReference type="Pfam" id="PF00218"/>
    </source>
</evidence>
<comment type="caution">
    <text evidence="11">The sequence shown here is derived from an EMBL/GenBank/DDBJ whole genome shotgun (WGS) entry which is preliminary data.</text>
</comment>
<dbReference type="InterPro" id="IPR045186">
    <property type="entry name" value="Indole-3-glycerol_P_synth"/>
</dbReference>
<organism evidence="11 12">
    <name type="scientific">Megasphaera micronuciformis F0359</name>
    <dbReference type="NCBI Taxonomy" id="706434"/>
    <lineage>
        <taxon>Bacteria</taxon>
        <taxon>Bacillati</taxon>
        <taxon>Bacillota</taxon>
        <taxon>Negativicutes</taxon>
        <taxon>Veillonellales</taxon>
        <taxon>Veillonellaceae</taxon>
        <taxon>Megasphaera</taxon>
    </lineage>
</organism>
<evidence type="ECO:0000313" key="12">
    <source>
        <dbReference type="Proteomes" id="UP000003195"/>
    </source>
</evidence>
<dbReference type="GO" id="GO:0004640">
    <property type="term" value="F:phosphoribosylanthranilate isomerase activity"/>
    <property type="evidence" value="ECO:0007669"/>
    <property type="project" value="TreeGrafter"/>
</dbReference>
<dbReference type="Gene3D" id="3.20.20.70">
    <property type="entry name" value="Aldolase class I"/>
    <property type="match status" value="1"/>
</dbReference>
<dbReference type="PROSITE" id="PS00614">
    <property type="entry name" value="IGPS"/>
    <property type="match status" value="1"/>
</dbReference>
<feature type="domain" description="Indole-3-glycerol phosphate synthase" evidence="10">
    <location>
        <begin position="17"/>
        <end position="267"/>
    </location>
</feature>
<keyword evidence="12" id="KW-1185">Reference proteome</keyword>
<dbReference type="InterPro" id="IPR013798">
    <property type="entry name" value="Indole-3-glycerol_P_synth_dom"/>
</dbReference>
<keyword evidence="5 9" id="KW-0210">Decarboxylase</keyword>
<keyword evidence="7 9" id="KW-0057">Aromatic amino acid biosynthesis</keyword>
<evidence type="ECO:0000313" key="11">
    <source>
        <dbReference type="EMBL" id="EFQ04215.1"/>
    </source>
</evidence>
<proteinExistence type="inferred from homology"/>
<evidence type="ECO:0000256" key="5">
    <source>
        <dbReference type="ARBA" id="ARBA00022793"/>
    </source>
</evidence>
<evidence type="ECO:0000256" key="7">
    <source>
        <dbReference type="ARBA" id="ARBA00023141"/>
    </source>
</evidence>
<name>E2ZBI7_9FIRM</name>
<evidence type="ECO:0000256" key="3">
    <source>
        <dbReference type="ARBA" id="ARBA00008737"/>
    </source>
</evidence>
<reference evidence="11 12" key="1">
    <citation type="submission" date="2010-08" db="EMBL/GenBank/DDBJ databases">
        <authorList>
            <person name="Weinstock G."/>
            <person name="Sodergren E."/>
            <person name="Clifton S."/>
            <person name="Fulton L."/>
            <person name="Fulton B."/>
            <person name="Courtney L."/>
            <person name="Fronick C."/>
            <person name="Harrison M."/>
            <person name="Strong C."/>
            <person name="Farmer C."/>
            <person name="Delahaunty K."/>
            <person name="Markovic C."/>
            <person name="Hall O."/>
            <person name="Minx P."/>
            <person name="Tomlinson C."/>
            <person name="Mitreva M."/>
            <person name="Hou S."/>
            <person name="Chen J."/>
            <person name="Wollam A."/>
            <person name="Pepin K.H."/>
            <person name="Johnson M."/>
            <person name="Bhonagiri V."/>
            <person name="Zhang X."/>
            <person name="Suruliraj S."/>
            <person name="Warren W."/>
            <person name="Chinwalla A."/>
            <person name="Mardis E.R."/>
            <person name="Wilson R.K."/>
        </authorList>
    </citation>
    <scope>NUCLEOTIDE SEQUENCE [LARGE SCALE GENOMIC DNA]</scope>
    <source>
        <strain evidence="11 12">F0359</strain>
    </source>
</reference>
<dbReference type="PANTHER" id="PTHR22854">
    <property type="entry name" value="TRYPTOPHAN BIOSYNTHESIS PROTEIN"/>
    <property type="match status" value="1"/>
</dbReference>
<evidence type="ECO:0000256" key="8">
    <source>
        <dbReference type="ARBA" id="ARBA00023239"/>
    </source>
</evidence>
<dbReference type="NCBIfam" id="NF001377">
    <property type="entry name" value="PRK00278.2-4"/>
    <property type="match status" value="1"/>
</dbReference>
<keyword evidence="4 9" id="KW-0028">Amino-acid biosynthesis</keyword>
<dbReference type="EMBL" id="AECS01000036">
    <property type="protein sequence ID" value="EFQ04215.1"/>
    <property type="molecule type" value="Genomic_DNA"/>
</dbReference>
<evidence type="ECO:0000256" key="9">
    <source>
        <dbReference type="HAMAP-Rule" id="MF_00134"/>
    </source>
</evidence>
<dbReference type="STRING" id="706434.HMPREF9429_00814"/>
<dbReference type="Proteomes" id="UP000003195">
    <property type="component" value="Unassembled WGS sequence"/>
</dbReference>
<dbReference type="SUPFAM" id="SSF51366">
    <property type="entry name" value="Ribulose-phoshate binding barrel"/>
    <property type="match status" value="1"/>
</dbReference>
<dbReference type="InterPro" id="IPR011060">
    <property type="entry name" value="RibuloseP-bd_barrel"/>
</dbReference>
<dbReference type="UniPathway" id="UPA00035">
    <property type="reaction ID" value="UER00043"/>
</dbReference>
<dbReference type="AlphaFoldDB" id="E2ZBI7"/>
<dbReference type="GO" id="GO:0000162">
    <property type="term" value="P:L-tryptophan biosynthetic process"/>
    <property type="evidence" value="ECO:0007669"/>
    <property type="project" value="UniProtKB-UniRule"/>
</dbReference>
<comment type="catalytic activity">
    <reaction evidence="1 9">
        <text>1-(2-carboxyphenylamino)-1-deoxy-D-ribulose 5-phosphate + H(+) = (1S,2R)-1-C-(indol-3-yl)glycerol 3-phosphate + CO2 + H2O</text>
        <dbReference type="Rhea" id="RHEA:23476"/>
        <dbReference type="ChEBI" id="CHEBI:15377"/>
        <dbReference type="ChEBI" id="CHEBI:15378"/>
        <dbReference type="ChEBI" id="CHEBI:16526"/>
        <dbReference type="ChEBI" id="CHEBI:58613"/>
        <dbReference type="ChEBI" id="CHEBI:58866"/>
        <dbReference type="EC" id="4.1.1.48"/>
    </reaction>
</comment>